<protein>
    <recommendedName>
        <fullName evidence="4">LamG-like jellyroll fold domain-containing protein</fullName>
    </recommendedName>
</protein>
<proteinExistence type="predicted"/>
<feature type="chain" id="PRO_5015584829" description="LamG-like jellyroll fold domain-containing protein" evidence="1">
    <location>
        <begin position="22"/>
        <end position="624"/>
    </location>
</feature>
<evidence type="ECO:0000313" key="3">
    <source>
        <dbReference type="Proteomes" id="UP000239711"/>
    </source>
</evidence>
<dbReference type="RefSeq" id="WP_105716211.1">
    <property type="nucleotide sequence ID" value="NZ_PVBQ01000004.1"/>
</dbReference>
<comment type="caution">
    <text evidence="2">The sequence shown here is derived from an EMBL/GenBank/DDBJ whole genome shotgun (WGS) entry which is preliminary data.</text>
</comment>
<evidence type="ECO:0000313" key="2">
    <source>
        <dbReference type="EMBL" id="PRD48184.1"/>
    </source>
</evidence>
<dbReference type="AlphaFoldDB" id="A0A2S9J614"/>
<dbReference type="Proteomes" id="UP000239711">
    <property type="component" value="Unassembled WGS sequence"/>
</dbReference>
<dbReference type="SUPFAM" id="SSF49899">
    <property type="entry name" value="Concanavalin A-like lectins/glucanases"/>
    <property type="match status" value="1"/>
</dbReference>
<dbReference type="OrthoDB" id="6381507at2"/>
<accession>A0A2S9J614</accession>
<dbReference type="GO" id="GO:0005975">
    <property type="term" value="P:carbohydrate metabolic process"/>
    <property type="evidence" value="ECO:0007669"/>
    <property type="project" value="UniProtKB-ARBA"/>
</dbReference>
<dbReference type="EMBL" id="PVBQ01000004">
    <property type="protein sequence ID" value="PRD48184.1"/>
    <property type="molecule type" value="Genomic_DNA"/>
</dbReference>
<feature type="signal peptide" evidence="1">
    <location>
        <begin position="1"/>
        <end position="21"/>
    </location>
</feature>
<sequence>MKTKGYFLSIICLVLYIAAHGQDAIQTNTLTEEGAWCWFADPRAISYENRNGTINATYVGYIDIHGHIKATQINHLTNTTNEVLIRSWFQPDDHNNPTFLVLPDERVMVFYSRHTDERCFYYRISQKPGDITTLGREVRLETDHNTTYPSPFILSDDPNHIYLCWRGLGWHPTIARLTLPDKNDVVEFDRGPYQIVQSQKGKGGVRPYTKYMSNGKDKIYLAYTTTHPDNQAVNYIYFNYVDIHTFGLKDIKGETLATIGSGTLHEVDATPAYKNRYPDAVVEDAPFRNWLWEISVQDKDKPVIAMVRISEDKKKHDYYYARWNGREWQKTYLSHAGGHFHQTPDIEKCYSGGMAIDKTDPAIIYGSVPVSGKHGNVYELKKFTVDPEGKLSSSKQLTFDSPKNNIRPFAIAHTKDDLRLTWMHGDYYDWIVSSSRPKGYPTEIHTTMSIPTNNINLTKEKALQQNPGKISVEHSENIRLAKSKQFSIVMTLSIDHDAYYGKIIETNAFVYGLEKSERPKPYLEIKNNTYKSSNVLGTADIWKTKNRGTGGQWYPPTKLDTFQLVITYEKSLLKTYINGLIDQNIEITGLSLSEVMLGRYHGTIDDIQIYKRALSQDEIKASRK</sequence>
<reference evidence="2 3" key="1">
    <citation type="submission" date="2018-02" db="EMBL/GenBank/DDBJ databases">
        <title>The draft genome of Sphingobacterium sp. 5JN-11.</title>
        <authorList>
            <person name="Liu L."/>
            <person name="Li L."/>
            <person name="Liang L."/>
            <person name="Zhang X."/>
            <person name="Wang T."/>
        </authorList>
    </citation>
    <scope>NUCLEOTIDE SEQUENCE [LARGE SCALE GENOMIC DNA]</scope>
    <source>
        <strain evidence="2 3">5JN-11</strain>
    </source>
</reference>
<keyword evidence="1" id="KW-0732">Signal</keyword>
<dbReference type="GO" id="GO:0004553">
    <property type="term" value="F:hydrolase activity, hydrolyzing O-glycosyl compounds"/>
    <property type="evidence" value="ECO:0007669"/>
    <property type="project" value="UniProtKB-ARBA"/>
</dbReference>
<evidence type="ECO:0008006" key="4">
    <source>
        <dbReference type="Google" id="ProtNLM"/>
    </source>
</evidence>
<keyword evidence="3" id="KW-1185">Reference proteome</keyword>
<dbReference type="InterPro" id="IPR013320">
    <property type="entry name" value="ConA-like_dom_sf"/>
</dbReference>
<dbReference type="Pfam" id="PF15892">
    <property type="entry name" value="BNR_4"/>
    <property type="match status" value="1"/>
</dbReference>
<name>A0A2S9J614_9SPHI</name>
<organism evidence="2 3">
    <name type="scientific">Sphingobacterium haloxyli</name>
    <dbReference type="NCBI Taxonomy" id="2100533"/>
    <lineage>
        <taxon>Bacteria</taxon>
        <taxon>Pseudomonadati</taxon>
        <taxon>Bacteroidota</taxon>
        <taxon>Sphingobacteriia</taxon>
        <taxon>Sphingobacteriales</taxon>
        <taxon>Sphingobacteriaceae</taxon>
        <taxon>Sphingobacterium</taxon>
    </lineage>
</organism>
<gene>
    <name evidence="2" type="ORF">C5745_06660</name>
</gene>
<dbReference type="Gene3D" id="2.60.120.200">
    <property type="match status" value="1"/>
</dbReference>
<evidence type="ECO:0000256" key="1">
    <source>
        <dbReference type="SAM" id="SignalP"/>
    </source>
</evidence>